<evidence type="ECO:0000313" key="8">
    <source>
        <dbReference type="EMBL" id="NXS06923.1"/>
    </source>
</evidence>
<dbReference type="InterPro" id="IPR026188">
    <property type="entry name" value="Lebercilin-like"/>
</dbReference>
<gene>
    <name evidence="8" type="primary">Lca5l</name>
    <name evidence="8" type="ORF">NEOCOR_R03224</name>
</gene>
<evidence type="ECO:0000256" key="4">
    <source>
        <dbReference type="ARBA" id="ARBA00041402"/>
    </source>
</evidence>
<feature type="coiled-coil region" evidence="5">
    <location>
        <begin position="46"/>
        <end position="179"/>
    </location>
</feature>
<dbReference type="PANTHER" id="PTHR16650:SF9">
    <property type="entry name" value="LEBERCILIN-LIKE PROTEIN"/>
    <property type="match status" value="1"/>
</dbReference>
<evidence type="ECO:0000256" key="5">
    <source>
        <dbReference type="SAM" id="Coils"/>
    </source>
</evidence>
<dbReference type="Pfam" id="PF15619">
    <property type="entry name" value="Lebercilin"/>
    <property type="match status" value="1"/>
</dbReference>
<name>A0A7L2RFE1_9PASS</name>
<accession>A0A7L2RFE1</accession>
<keyword evidence="9" id="KW-1185">Reference proteome</keyword>
<dbReference type="AlphaFoldDB" id="A0A7L2RFE1"/>
<evidence type="ECO:0000256" key="6">
    <source>
        <dbReference type="SAM" id="MobiDB-lite"/>
    </source>
</evidence>
<feature type="non-terminal residue" evidence="8">
    <location>
        <position position="1"/>
    </location>
</feature>
<comment type="caution">
    <text evidence="8">The sequence shown here is derived from an EMBL/GenBank/DDBJ whole genome shotgun (WGS) entry which is preliminary data.</text>
</comment>
<evidence type="ECO:0000259" key="7">
    <source>
        <dbReference type="Pfam" id="PF15619"/>
    </source>
</evidence>
<dbReference type="EMBL" id="VYZS01012289">
    <property type="protein sequence ID" value="NXS06923.1"/>
    <property type="molecule type" value="Genomic_DNA"/>
</dbReference>
<protein>
    <recommendedName>
        <fullName evidence="3">Lebercilin-like protein</fullName>
    </recommendedName>
    <alternativeName>
        <fullName evidence="4">Leber congenital amaurosis 5-like protein</fullName>
    </alternativeName>
</protein>
<evidence type="ECO:0000313" key="9">
    <source>
        <dbReference type="Proteomes" id="UP000560066"/>
    </source>
</evidence>
<feature type="compositionally biased region" description="Basic and acidic residues" evidence="6">
    <location>
        <begin position="322"/>
        <end position="337"/>
    </location>
</feature>
<dbReference type="GO" id="GO:0042073">
    <property type="term" value="P:intraciliary transport"/>
    <property type="evidence" value="ECO:0007669"/>
    <property type="project" value="TreeGrafter"/>
</dbReference>
<feature type="compositionally biased region" description="Polar residues" evidence="6">
    <location>
        <begin position="346"/>
        <end position="360"/>
    </location>
</feature>
<keyword evidence="2 5" id="KW-0175">Coiled coil</keyword>
<reference evidence="8 9" key="1">
    <citation type="submission" date="2019-09" db="EMBL/GenBank/DDBJ databases">
        <title>Bird 10,000 Genomes (B10K) Project - Family phase.</title>
        <authorList>
            <person name="Zhang G."/>
        </authorList>
    </citation>
    <scope>NUCLEOTIDE SEQUENCE [LARGE SCALE GENOMIC DNA]</scope>
    <source>
        <strain evidence="8">B10K-DU-002-79</strain>
    </source>
</reference>
<comment type="similarity">
    <text evidence="1">Belongs to the LCA5 family.</text>
</comment>
<dbReference type="GO" id="GO:0005930">
    <property type="term" value="C:axoneme"/>
    <property type="evidence" value="ECO:0007669"/>
    <property type="project" value="TreeGrafter"/>
</dbReference>
<dbReference type="Proteomes" id="UP000560066">
    <property type="component" value="Unassembled WGS sequence"/>
</dbReference>
<proteinExistence type="inferred from homology"/>
<feature type="region of interest" description="Disordered" evidence="6">
    <location>
        <begin position="266"/>
        <end position="495"/>
    </location>
</feature>
<feature type="compositionally biased region" description="Basic residues" evidence="6">
    <location>
        <begin position="395"/>
        <end position="412"/>
    </location>
</feature>
<feature type="compositionally biased region" description="Basic and acidic residues" evidence="6">
    <location>
        <begin position="361"/>
        <end position="384"/>
    </location>
</feature>
<dbReference type="PANTHER" id="PTHR16650">
    <property type="entry name" value="C21ORF13-RELATED"/>
    <property type="match status" value="1"/>
</dbReference>
<feature type="domain" description="Lebercilin" evidence="7">
    <location>
        <begin position="35"/>
        <end position="226"/>
    </location>
</feature>
<dbReference type="OrthoDB" id="2123794at2759"/>
<evidence type="ECO:0000256" key="2">
    <source>
        <dbReference type="ARBA" id="ARBA00023054"/>
    </source>
</evidence>
<evidence type="ECO:0000256" key="1">
    <source>
        <dbReference type="ARBA" id="ARBA00010229"/>
    </source>
</evidence>
<evidence type="ECO:0000256" key="3">
    <source>
        <dbReference type="ARBA" id="ARBA00041189"/>
    </source>
</evidence>
<dbReference type="InterPro" id="IPR028933">
    <property type="entry name" value="Lebercilin_dom"/>
</dbReference>
<feature type="non-terminal residue" evidence="8">
    <location>
        <position position="495"/>
    </location>
</feature>
<sequence length="495" mass="55789">NAGGKTFPAGKAHQPNSSFLTLLSNVNSQDNNAAAQRVSSARLHRMKELKNEIVDLERKIEASSVENQALRQLQSRQERAIDRYKAAESNFQDVLARHYEEMKRLRKLLKMSQKTERNMSKELKNVEAKLLKAKDALHTLVVLSEDKGLAEREELNDKLSVLTEKLEKKDEKIQSLEKQLKVNNMILSHQLASENKKVLQAGITTNNLKMEISSLQQKIKEKDRQLCIQNIYSNRMAKALRDRSDPVPEEQSRAVQVDKESFTALLLPQHQETEISPVQTIKEKNSSEDKDEEASANGTYSDAQSGTEDHSTKEILLPETSTIKHREFMEEQEKETEVIEEELQNLMKTEQSPQSESVQDNNHEEGAVEEFGKEEQQNDREKAGGEGATPQKTPIRLKKPLTNKNTKPKTGRQRQAGQSSRERADSRGRNSFGLQQPLLGKATKPRQEGATGAEGSAPVGFAGRRKQLTKELPGAAALRRDTRWNSNMRGVKAGK</sequence>
<organism evidence="8 9">
    <name type="scientific">Neodrepanis coruscans</name>
    <name type="common">wattled asity</name>
    <dbReference type="NCBI Taxonomy" id="254563"/>
    <lineage>
        <taxon>Eukaryota</taxon>
        <taxon>Metazoa</taxon>
        <taxon>Chordata</taxon>
        <taxon>Craniata</taxon>
        <taxon>Vertebrata</taxon>
        <taxon>Euteleostomi</taxon>
        <taxon>Archelosauria</taxon>
        <taxon>Archosauria</taxon>
        <taxon>Dinosauria</taxon>
        <taxon>Saurischia</taxon>
        <taxon>Theropoda</taxon>
        <taxon>Coelurosauria</taxon>
        <taxon>Aves</taxon>
        <taxon>Neognathae</taxon>
        <taxon>Neoaves</taxon>
        <taxon>Telluraves</taxon>
        <taxon>Australaves</taxon>
        <taxon>Passeriformes</taxon>
        <taxon>Philepittidae</taxon>
        <taxon>Neodrepanis</taxon>
    </lineage>
</organism>